<sequence>MRSDLLLVNLLVSAGLLVGAVVERITGFAVVQNVFGLAAFILLGFNLATLARFKSIVSSDTNENIIFVPLFSVLAVTVLGALARLAHLDKPYVLIAAVVTVNLAVAFFLLRLDKQKARTKKIDWPNMARHTVEFIAVHRTVLWLLVGFGVLMSLHFLTYRFIPEADSYRQLMAVSQYQASSSLPDPSRSFLLILTSAINYLTAISPYALFKFVFPLLGFSYIATAFLLSPLLKHKFSLGWCALLAISAPVVIEELLVTRPQTLVMVFFPITLYLLYTALKRRSSNYLFIALALSLTLLLSHETAWLLVITGAVTLLVFYREWIKSRWLPFTFWAILALLAVTLFAPPRILAKLLSQFIEAKNALAAHGVDWWFIGSYTNVDQNRVGWPGISALYYYAYNLGLALPVLSVVLLAKRRVLERLDIAYAPYVISGGLAFAIAEILPRFRVYFLPDRVWPFMVASLAPILVYYCIRLEWKGWLRRLVIISVTVSLAASLGLSALKQGRVSKSEYQAASWLANNSGQSSLVVSQSGNGVFIRYFAERKLVSSDRRFFYDQDSQEIRALIGKIRPVSYNRAELEHQRLAIHKKMRSALNEYELAEDPVVAERFYLRLADLKRGIDRLGMLIEQTKRPLSSVPDVYILYSLDKFNTIYRYRAWWMDQNFYRAETEWFDTHPELFSQVYDNGQVRIWKYKK</sequence>
<keyword evidence="1" id="KW-1133">Transmembrane helix</keyword>
<comment type="caution">
    <text evidence="2">The sequence shown here is derived from an EMBL/GenBank/DDBJ whole genome shotgun (WGS) entry which is preliminary data.</text>
</comment>
<feature type="transmembrane region" description="Helical" evidence="1">
    <location>
        <begin position="331"/>
        <end position="351"/>
    </location>
</feature>
<feature type="transmembrane region" description="Helical" evidence="1">
    <location>
        <begin position="236"/>
        <end position="256"/>
    </location>
</feature>
<evidence type="ECO:0000313" key="3">
    <source>
        <dbReference type="Proteomes" id="UP000177481"/>
    </source>
</evidence>
<feature type="transmembrane region" description="Helical" evidence="1">
    <location>
        <begin position="262"/>
        <end position="279"/>
    </location>
</feature>
<keyword evidence="1" id="KW-0472">Membrane</keyword>
<evidence type="ECO:0008006" key="4">
    <source>
        <dbReference type="Google" id="ProtNLM"/>
    </source>
</evidence>
<evidence type="ECO:0000313" key="2">
    <source>
        <dbReference type="EMBL" id="OGD64548.1"/>
    </source>
</evidence>
<dbReference type="STRING" id="1797471.A3A71_00635"/>
<feature type="transmembrane region" description="Helical" evidence="1">
    <location>
        <begin position="141"/>
        <end position="162"/>
    </location>
</feature>
<feature type="transmembrane region" description="Helical" evidence="1">
    <location>
        <begin position="454"/>
        <end position="471"/>
    </location>
</feature>
<feature type="transmembrane region" description="Helical" evidence="1">
    <location>
        <begin position="478"/>
        <end position="500"/>
    </location>
</feature>
<feature type="transmembrane region" description="Helical" evidence="1">
    <location>
        <begin position="65"/>
        <end position="86"/>
    </location>
</feature>
<gene>
    <name evidence="2" type="ORF">A3A71_00635</name>
</gene>
<dbReference type="Proteomes" id="UP000177481">
    <property type="component" value="Unassembled WGS sequence"/>
</dbReference>
<feature type="transmembrane region" description="Helical" evidence="1">
    <location>
        <begin position="92"/>
        <end position="112"/>
    </location>
</feature>
<accession>A0A1F5EAW9</accession>
<feature type="transmembrane region" description="Helical" evidence="1">
    <location>
        <begin position="425"/>
        <end position="442"/>
    </location>
</feature>
<feature type="transmembrane region" description="Helical" evidence="1">
    <location>
        <begin position="286"/>
        <end position="319"/>
    </location>
</feature>
<reference evidence="2 3" key="1">
    <citation type="journal article" date="2016" name="Nat. Commun.">
        <title>Thousands of microbial genomes shed light on interconnected biogeochemical processes in an aquifer system.</title>
        <authorList>
            <person name="Anantharaman K."/>
            <person name="Brown C.T."/>
            <person name="Hug L.A."/>
            <person name="Sharon I."/>
            <person name="Castelle C.J."/>
            <person name="Probst A.J."/>
            <person name="Thomas B.C."/>
            <person name="Singh A."/>
            <person name="Wilkins M.J."/>
            <person name="Karaoz U."/>
            <person name="Brodie E.L."/>
            <person name="Williams K.H."/>
            <person name="Hubbard S.S."/>
            <person name="Banfield J.F."/>
        </authorList>
    </citation>
    <scope>NUCLEOTIDE SEQUENCE [LARGE SCALE GENOMIC DNA]</scope>
</reference>
<dbReference type="EMBL" id="MEZX01000002">
    <property type="protein sequence ID" value="OGD64548.1"/>
    <property type="molecule type" value="Genomic_DNA"/>
</dbReference>
<proteinExistence type="predicted"/>
<name>A0A1F5EAW9_9BACT</name>
<feature type="transmembrane region" description="Helical" evidence="1">
    <location>
        <begin position="30"/>
        <end position="53"/>
    </location>
</feature>
<organism evidence="2 3">
    <name type="scientific">Candidatus Berkelbacteria bacterium RIFCSPLOWO2_01_FULL_50_28</name>
    <dbReference type="NCBI Taxonomy" id="1797471"/>
    <lineage>
        <taxon>Bacteria</taxon>
        <taxon>Candidatus Berkelbacteria</taxon>
    </lineage>
</organism>
<keyword evidence="1" id="KW-0812">Transmembrane</keyword>
<feature type="transmembrane region" description="Helical" evidence="1">
    <location>
        <begin position="208"/>
        <end position="229"/>
    </location>
</feature>
<protein>
    <recommendedName>
        <fullName evidence="4">Glycosyltransferase RgtA/B/C/D-like domain-containing protein</fullName>
    </recommendedName>
</protein>
<feature type="transmembrane region" description="Helical" evidence="1">
    <location>
        <begin position="363"/>
        <end position="380"/>
    </location>
</feature>
<evidence type="ECO:0000256" key="1">
    <source>
        <dbReference type="SAM" id="Phobius"/>
    </source>
</evidence>
<dbReference type="AlphaFoldDB" id="A0A1F5EAW9"/>
<feature type="transmembrane region" description="Helical" evidence="1">
    <location>
        <begin position="392"/>
        <end position="413"/>
    </location>
</feature>